<dbReference type="Proteomes" id="UP001596545">
    <property type="component" value="Unassembled WGS sequence"/>
</dbReference>
<dbReference type="AlphaFoldDB" id="A0ABD6APC8"/>
<dbReference type="InterPro" id="IPR000209">
    <property type="entry name" value="Peptidase_S8/S53_dom"/>
</dbReference>
<feature type="active site" description="Charge relay system" evidence="5 6">
    <location>
        <position position="154"/>
    </location>
</feature>
<keyword evidence="4 6" id="KW-0720">Serine protease</keyword>
<accession>A0ABD6APC8</accession>
<comment type="similarity">
    <text evidence="1 6">Belongs to the peptidase S8 family.</text>
</comment>
<dbReference type="InterPro" id="IPR018247">
    <property type="entry name" value="EF_Hand_1_Ca_BS"/>
</dbReference>
<dbReference type="InterPro" id="IPR015500">
    <property type="entry name" value="Peptidase_S8_subtilisin-rel"/>
</dbReference>
<dbReference type="PROSITE" id="PS00138">
    <property type="entry name" value="SUBTILASE_SER"/>
    <property type="match status" value="1"/>
</dbReference>
<dbReference type="InterPro" id="IPR002048">
    <property type="entry name" value="EF_hand_dom"/>
</dbReference>
<keyword evidence="10" id="KW-1185">Reference proteome</keyword>
<evidence type="ECO:0000256" key="3">
    <source>
        <dbReference type="ARBA" id="ARBA00022801"/>
    </source>
</evidence>
<evidence type="ECO:0000259" key="8">
    <source>
        <dbReference type="PROSITE" id="PS50222"/>
    </source>
</evidence>
<evidence type="ECO:0000256" key="2">
    <source>
        <dbReference type="ARBA" id="ARBA00022670"/>
    </source>
</evidence>
<dbReference type="InterPro" id="IPR050131">
    <property type="entry name" value="Peptidase_S8_subtilisin-like"/>
</dbReference>
<dbReference type="GO" id="GO:0004252">
    <property type="term" value="F:serine-type endopeptidase activity"/>
    <property type="evidence" value="ECO:0007669"/>
    <property type="project" value="UniProtKB-UniRule"/>
</dbReference>
<name>A0ABD6APC8_9EURY</name>
<dbReference type="GO" id="GO:0006508">
    <property type="term" value="P:proteolysis"/>
    <property type="evidence" value="ECO:0007669"/>
    <property type="project" value="UniProtKB-KW"/>
</dbReference>
<dbReference type="PANTHER" id="PTHR43806:SF11">
    <property type="entry name" value="CEREVISIN-RELATED"/>
    <property type="match status" value="1"/>
</dbReference>
<dbReference type="PROSITE" id="PS51892">
    <property type="entry name" value="SUBTILASE"/>
    <property type="match status" value="1"/>
</dbReference>
<dbReference type="SUPFAM" id="SSF52743">
    <property type="entry name" value="Subtilisin-like"/>
    <property type="match status" value="1"/>
</dbReference>
<feature type="region of interest" description="Disordered" evidence="7">
    <location>
        <begin position="31"/>
        <end position="60"/>
    </location>
</feature>
<evidence type="ECO:0000256" key="1">
    <source>
        <dbReference type="ARBA" id="ARBA00011073"/>
    </source>
</evidence>
<keyword evidence="2 6" id="KW-0645">Protease</keyword>
<comment type="caution">
    <text evidence="9">The sequence shown here is derived from an EMBL/GenBank/DDBJ whole genome shotgun (WGS) entry which is preliminary data.</text>
</comment>
<evidence type="ECO:0000256" key="5">
    <source>
        <dbReference type="PIRSR" id="PIRSR615500-1"/>
    </source>
</evidence>
<reference evidence="9 10" key="1">
    <citation type="journal article" date="2019" name="Int. J. Syst. Evol. Microbiol.">
        <title>The Global Catalogue of Microorganisms (GCM) 10K type strain sequencing project: providing services to taxonomists for standard genome sequencing and annotation.</title>
        <authorList>
            <consortium name="The Broad Institute Genomics Platform"/>
            <consortium name="The Broad Institute Genome Sequencing Center for Infectious Disease"/>
            <person name="Wu L."/>
            <person name="Ma J."/>
        </authorList>
    </citation>
    <scope>NUCLEOTIDE SEQUENCE [LARGE SCALE GENOMIC DNA]</scope>
    <source>
        <strain evidence="9 10">CGMCC 1.12554</strain>
    </source>
</reference>
<protein>
    <submittedName>
        <fullName evidence="9">S8 family serine peptidase</fullName>
    </submittedName>
</protein>
<sequence>MNSLSRSRLALVVVVVVVAVSVAAVAPVLSQEAERPENANISPPADTTTSAVETEVSDESQQYTVVATNSTAMDIEELEAYGTVGTQVETQVELTTTPDQISAVRNLSWVSEVHLAQSAEPADVSGPGAADTLGVSGLHEQGITGDNVTVGVIDGGFDPTDPAIAENVANTEQFAATGSTDHGTNAAATVVKTAPDAQLSLATIQTATDFAAALQYFREQDVDVVVAPLSFPGFDDDGDHPLTDDVDQTRADGILVINSAGNDRQRHWQGEYTDTDGDGLHEFDPADETACVPNCETVFSGSLQVNLHWDADGDDSSYRVYLYNPVREEYLVGSTTIISEPDERFERIRTNVPQQPIDLVVQHTGGPADDELEITVFGAPTIEDPVARSSVKPPADVPSVVSVAAYRRDNEQIASYSSVGPNDAEEDVVDVAGYTNVEVRNTVFTGTSAAAPQVAGVAALAADAGGPDVTADTLASALDTTAVDVGPSGRDTESGAGVVNATAVTAQLTENTTDSDATFQATRAIGENPTPGGNVTVTTDVTVGNGSANLGVSESFTPTVGGAEIEAVRIDGEPATPTDLTASAADETGVTTAIRATALSDGTNVTITYQVTAPETNGTAVTIAGTATNGPDTTIEIGGDTEFRTVTSPLDGTAGRYDTDGDGSITAAELGDAVTAYGQNNLSAAELGDVVTAYGQS</sequence>
<dbReference type="RefSeq" id="WP_256410067.1">
    <property type="nucleotide sequence ID" value="NZ_JANHDN010000010.1"/>
</dbReference>
<dbReference type="Gene3D" id="1.10.238.10">
    <property type="entry name" value="EF-hand"/>
    <property type="match status" value="1"/>
</dbReference>
<feature type="active site" description="Charge relay system" evidence="5 6">
    <location>
        <position position="448"/>
    </location>
</feature>
<dbReference type="PANTHER" id="PTHR43806">
    <property type="entry name" value="PEPTIDASE S8"/>
    <property type="match status" value="1"/>
</dbReference>
<dbReference type="InterPro" id="IPR023828">
    <property type="entry name" value="Peptidase_S8_Ser-AS"/>
</dbReference>
<proteinExistence type="inferred from homology"/>
<evidence type="ECO:0000256" key="4">
    <source>
        <dbReference type="ARBA" id="ARBA00022825"/>
    </source>
</evidence>
<dbReference type="PROSITE" id="PS00018">
    <property type="entry name" value="EF_HAND_1"/>
    <property type="match status" value="1"/>
</dbReference>
<dbReference type="PROSITE" id="PS50222">
    <property type="entry name" value="EF_HAND_2"/>
    <property type="match status" value="1"/>
</dbReference>
<keyword evidence="3 6" id="KW-0378">Hydrolase</keyword>
<evidence type="ECO:0000313" key="10">
    <source>
        <dbReference type="Proteomes" id="UP001596545"/>
    </source>
</evidence>
<organism evidence="9 10">
    <name type="scientific">Halorubrum rutilum</name>
    <dbReference type="NCBI Taxonomy" id="1364933"/>
    <lineage>
        <taxon>Archaea</taxon>
        <taxon>Methanobacteriati</taxon>
        <taxon>Methanobacteriota</taxon>
        <taxon>Stenosarchaea group</taxon>
        <taxon>Halobacteria</taxon>
        <taxon>Halobacteriales</taxon>
        <taxon>Haloferacaceae</taxon>
        <taxon>Halorubrum</taxon>
    </lineage>
</organism>
<dbReference type="EMBL" id="JBHTBL010000021">
    <property type="protein sequence ID" value="MFC7325976.1"/>
    <property type="molecule type" value="Genomic_DNA"/>
</dbReference>
<evidence type="ECO:0000313" key="9">
    <source>
        <dbReference type="EMBL" id="MFC7325976.1"/>
    </source>
</evidence>
<evidence type="ECO:0000256" key="7">
    <source>
        <dbReference type="SAM" id="MobiDB-lite"/>
    </source>
</evidence>
<dbReference type="PRINTS" id="PR00723">
    <property type="entry name" value="SUBTILISIN"/>
</dbReference>
<dbReference type="Gene3D" id="3.40.50.200">
    <property type="entry name" value="Peptidase S8/S53 domain"/>
    <property type="match status" value="2"/>
</dbReference>
<feature type="compositionally biased region" description="Polar residues" evidence="7">
    <location>
        <begin position="39"/>
        <end position="52"/>
    </location>
</feature>
<dbReference type="InterPro" id="IPR036852">
    <property type="entry name" value="Peptidase_S8/S53_dom_sf"/>
</dbReference>
<feature type="domain" description="EF-hand" evidence="8">
    <location>
        <begin position="657"/>
        <end position="680"/>
    </location>
</feature>
<dbReference type="Pfam" id="PF00082">
    <property type="entry name" value="Peptidase_S8"/>
    <property type="match status" value="2"/>
</dbReference>
<feature type="active site" description="Charge relay system" evidence="5 6">
    <location>
        <position position="182"/>
    </location>
</feature>
<gene>
    <name evidence="9" type="ORF">ACFQMF_15530</name>
</gene>
<evidence type="ECO:0000256" key="6">
    <source>
        <dbReference type="PROSITE-ProRule" id="PRU01240"/>
    </source>
</evidence>